<keyword evidence="5" id="KW-0464">Manganese</keyword>
<evidence type="ECO:0000259" key="8">
    <source>
        <dbReference type="Pfam" id="PF00294"/>
    </source>
</evidence>
<evidence type="ECO:0000256" key="5">
    <source>
        <dbReference type="ARBA" id="ARBA00023211"/>
    </source>
</evidence>
<protein>
    <recommendedName>
        <fullName evidence="8">Carbohydrate kinase PfkB domain-containing protein</fullName>
    </recommendedName>
</protein>
<dbReference type="OrthoDB" id="198885at2759"/>
<feature type="domain" description="Carbohydrate kinase PfkB" evidence="8">
    <location>
        <begin position="610"/>
        <end position="689"/>
    </location>
</feature>
<evidence type="ECO:0000313" key="10">
    <source>
        <dbReference type="Proteomes" id="UP001049176"/>
    </source>
</evidence>
<dbReference type="InterPro" id="IPR022830">
    <property type="entry name" value="Indigdn_synthA-like"/>
</dbReference>
<keyword evidence="4" id="KW-0378">Hydrolase</keyword>
<dbReference type="Pfam" id="PF00294">
    <property type="entry name" value="PfkB"/>
    <property type="match status" value="2"/>
</dbReference>
<evidence type="ECO:0000256" key="1">
    <source>
        <dbReference type="ARBA" id="ARBA00022679"/>
    </source>
</evidence>
<dbReference type="GO" id="GO:0016798">
    <property type="term" value="F:hydrolase activity, acting on glycosyl bonds"/>
    <property type="evidence" value="ECO:0007669"/>
    <property type="project" value="UniProtKB-KW"/>
</dbReference>
<evidence type="ECO:0000256" key="4">
    <source>
        <dbReference type="ARBA" id="ARBA00022801"/>
    </source>
</evidence>
<dbReference type="Proteomes" id="UP001049176">
    <property type="component" value="Chromosome 1"/>
</dbReference>
<dbReference type="InterPro" id="IPR029056">
    <property type="entry name" value="Ribokinase-like"/>
</dbReference>
<name>A0A9P7V2G6_9AGAR</name>
<dbReference type="InterPro" id="IPR011611">
    <property type="entry name" value="PfkB_dom"/>
</dbReference>
<dbReference type="PANTHER" id="PTHR42909:SF1">
    <property type="entry name" value="CARBOHYDRATE KINASE PFKB DOMAIN-CONTAINING PROTEIN"/>
    <property type="match status" value="1"/>
</dbReference>
<dbReference type="InterPro" id="IPR007342">
    <property type="entry name" value="PsuG"/>
</dbReference>
<dbReference type="SUPFAM" id="SSF53613">
    <property type="entry name" value="Ribokinase-like"/>
    <property type="match status" value="1"/>
</dbReference>
<organism evidence="9 10">
    <name type="scientific">Marasmius oreades</name>
    <name type="common">fairy-ring Marasmius</name>
    <dbReference type="NCBI Taxonomy" id="181124"/>
    <lineage>
        <taxon>Eukaryota</taxon>
        <taxon>Fungi</taxon>
        <taxon>Dikarya</taxon>
        <taxon>Basidiomycota</taxon>
        <taxon>Agaricomycotina</taxon>
        <taxon>Agaricomycetes</taxon>
        <taxon>Agaricomycetidae</taxon>
        <taxon>Agaricales</taxon>
        <taxon>Marasmiineae</taxon>
        <taxon>Marasmiaceae</taxon>
        <taxon>Marasmius</taxon>
    </lineage>
</organism>
<evidence type="ECO:0000313" key="9">
    <source>
        <dbReference type="EMBL" id="KAG7099099.1"/>
    </source>
</evidence>
<evidence type="ECO:0000256" key="6">
    <source>
        <dbReference type="ARBA" id="ARBA00023239"/>
    </source>
</evidence>
<evidence type="ECO:0000256" key="2">
    <source>
        <dbReference type="ARBA" id="ARBA00022723"/>
    </source>
</evidence>
<keyword evidence="7" id="KW-0326">Glycosidase</keyword>
<dbReference type="PROSITE" id="PS00584">
    <property type="entry name" value="PFKB_KINASES_2"/>
    <property type="match status" value="1"/>
</dbReference>
<dbReference type="Gene3D" id="3.40.1790.10">
    <property type="entry name" value="Indigoidine synthase domain"/>
    <property type="match status" value="1"/>
</dbReference>
<keyword evidence="3" id="KW-0418">Kinase</keyword>
<dbReference type="InterPro" id="IPR002173">
    <property type="entry name" value="Carboh/pur_kinase_PfkB_CS"/>
</dbReference>
<keyword evidence="1" id="KW-0808">Transferase</keyword>
<evidence type="ECO:0000256" key="7">
    <source>
        <dbReference type="ARBA" id="ARBA00023295"/>
    </source>
</evidence>
<accession>A0A9P7V2G6</accession>
<dbReference type="GO" id="GO:0005737">
    <property type="term" value="C:cytoplasm"/>
    <property type="evidence" value="ECO:0007669"/>
    <property type="project" value="TreeGrafter"/>
</dbReference>
<dbReference type="GO" id="GO:0004730">
    <property type="term" value="F:pseudouridylate synthase activity"/>
    <property type="evidence" value="ECO:0007669"/>
    <property type="project" value="InterPro"/>
</dbReference>
<evidence type="ECO:0000256" key="3">
    <source>
        <dbReference type="ARBA" id="ARBA00022777"/>
    </source>
</evidence>
<dbReference type="GO" id="GO:0016301">
    <property type="term" value="F:kinase activity"/>
    <property type="evidence" value="ECO:0007669"/>
    <property type="project" value="UniProtKB-KW"/>
</dbReference>
<dbReference type="Gene3D" id="3.40.1190.20">
    <property type="match status" value="1"/>
</dbReference>
<proteinExistence type="predicted"/>
<dbReference type="GO" id="GO:0046872">
    <property type="term" value="F:metal ion binding"/>
    <property type="evidence" value="ECO:0007669"/>
    <property type="project" value="UniProtKB-KW"/>
</dbReference>
<keyword evidence="6" id="KW-0456">Lyase</keyword>
<dbReference type="KEGG" id="more:E1B28_000973"/>
<keyword evidence="2" id="KW-0479">Metal-binding</keyword>
<feature type="domain" description="Carbohydrate kinase PfkB" evidence="8">
    <location>
        <begin position="291"/>
        <end position="408"/>
    </location>
</feature>
<dbReference type="RefSeq" id="XP_043015569.1">
    <property type="nucleotide sequence ID" value="XM_043146864.1"/>
</dbReference>
<dbReference type="AlphaFoldDB" id="A0A9P7V2G6"/>
<gene>
    <name evidence="9" type="ORF">E1B28_000973</name>
</gene>
<dbReference type="SUPFAM" id="SSF110581">
    <property type="entry name" value="Indigoidine synthase A-like"/>
    <property type="match status" value="1"/>
</dbReference>
<comment type="caution">
    <text evidence="9">The sequence shown here is derived from an EMBL/GenBank/DDBJ whole genome shotgun (WGS) entry which is preliminary data.</text>
</comment>
<dbReference type="GeneID" id="66070049"/>
<dbReference type="EMBL" id="CM032181">
    <property type="protein sequence ID" value="KAG7099099.1"/>
    <property type="molecule type" value="Genomic_DNA"/>
</dbReference>
<dbReference type="Pfam" id="PF04227">
    <property type="entry name" value="Indigoidine_A"/>
    <property type="match status" value="1"/>
</dbReference>
<reference evidence="9" key="1">
    <citation type="journal article" date="2021" name="Genome Biol. Evol.">
        <title>The assembled and annotated genome of the fairy-ring fungus Marasmius oreades.</title>
        <authorList>
            <person name="Hiltunen M."/>
            <person name="Ament-Velasquez S.L."/>
            <person name="Johannesson H."/>
        </authorList>
    </citation>
    <scope>NUCLEOTIDE SEQUENCE</scope>
    <source>
        <strain evidence="9">03SP1</strain>
    </source>
</reference>
<dbReference type="PANTHER" id="PTHR42909">
    <property type="entry name" value="ZGC:136858"/>
    <property type="match status" value="1"/>
</dbReference>
<keyword evidence="10" id="KW-1185">Reference proteome</keyword>
<sequence length="697" mass="74855">MIEGRVKIGLVPSELARLADTKRNPSVVKLSRRDLGPAVSKKADGGTTCSATLMFASLVGIKVFATGGLGGVHRGAENSMDVSADLVELSRNPVGLVSAGVKSILDIGRTLEYLETLGVPVVSYGQTTDFPAFFSPKSGYKVSWNVDNPFSAAEILYAQEQFGMKNGTLIAVPIPQQFEEEGFEIQKAVDQAVEESERNDIAKLGKEVTPWLLNRVSELTQGRSQQSNIALLRNTAQVGGCIAVEYAKMAWDYSGNEQASSSVSRSNESTVYLKGQSNLRRKTSKPKISPKLVIIGSSAVDVTARGSEETASAVAVQSTVSGKISLSVGGVARNIAEASHRVSGNEDSVMLLSPIADDMFGDFLRRETAAMGMRDDGLLVQPDHRTASCSMILDRNGHLVTGIADMDIVKEFTSQAVAYVHALVVAVANEPTLGDRIFGSTPSKYCCLGRQFVSSCGDKYSSTLPEGKHSSEPTSVLKSTTILQVVAETFNDTARPPISYITPNILELAQIYNGARETYDLFSRESWWKAIDDFSVGSGFRTELEHLSRAKLPNEASSTMAFLIRDGIAQMALNLFPFFEHLIIKCGSAGVIVFMRTSGESEWTKQASTVNERCIVSHGAKGSVVVAHFSALPATVVNVTGAGDSLVGALLSRLAERPNAFANFRHLKETIDFAQQAAVLTLASELAVSPSLSELRM</sequence>